<dbReference type="Gene3D" id="1.20.1070.10">
    <property type="entry name" value="Rhodopsin 7-helix transmembrane proteins"/>
    <property type="match status" value="2"/>
</dbReference>
<gene>
    <name evidence="10" type="ORF">DILT_LOCUS9028</name>
</gene>
<keyword evidence="7" id="KW-0807">Transducer</keyword>
<keyword evidence="3 8" id="KW-1133">Transmembrane helix</keyword>
<keyword evidence="11" id="KW-1185">Reference proteome</keyword>
<keyword evidence="5 8" id="KW-0472">Membrane</keyword>
<dbReference type="PRINTS" id="PR00237">
    <property type="entry name" value="GPCRRHODOPSN"/>
</dbReference>
<dbReference type="Proteomes" id="UP000281553">
    <property type="component" value="Unassembled WGS sequence"/>
</dbReference>
<feature type="domain" description="G-protein coupled receptors family 1 profile" evidence="9">
    <location>
        <begin position="1"/>
        <end position="106"/>
    </location>
</feature>
<evidence type="ECO:0000313" key="10">
    <source>
        <dbReference type="EMBL" id="VDN13197.1"/>
    </source>
</evidence>
<evidence type="ECO:0000256" key="6">
    <source>
        <dbReference type="ARBA" id="ARBA00023170"/>
    </source>
</evidence>
<dbReference type="OrthoDB" id="2105199at2759"/>
<comment type="subcellular location">
    <subcellularLocation>
        <location evidence="1">Membrane</location>
        <topology evidence="1">Multi-pass membrane protein</topology>
    </subcellularLocation>
</comment>
<keyword evidence="4" id="KW-0297">G-protein coupled receptor</keyword>
<accession>A0A3P7LNH7</accession>
<reference evidence="10 11" key="1">
    <citation type="submission" date="2018-11" db="EMBL/GenBank/DDBJ databases">
        <authorList>
            <consortium name="Pathogen Informatics"/>
        </authorList>
    </citation>
    <scope>NUCLEOTIDE SEQUENCE [LARGE SCALE GENOMIC DNA]</scope>
</reference>
<feature type="transmembrane region" description="Helical" evidence="8">
    <location>
        <begin position="37"/>
        <end position="57"/>
    </location>
</feature>
<evidence type="ECO:0000256" key="2">
    <source>
        <dbReference type="ARBA" id="ARBA00022692"/>
    </source>
</evidence>
<evidence type="ECO:0000256" key="7">
    <source>
        <dbReference type="ARBA" id="ARBA00023224"/>
    </source>
</evidence>
<proteinExistence type="predicted"/>
<evidence type="ECO:0000256" key="4">
    <source>
        <dbReference type="ARBA" id="ARBA00023040"/>
    </source>
</evidence>
<dbReference type="PANTHER" id="PTHR24240">
    <property type="entry name" value="OPSIN"/>
    <property type="match status" value="1"/>
</dbReference>
<dbReference type="InterPro" id="IPR000276">
    <property type="entry name" value="GPCR_Rhodpsn"/>
</dbReference>
<evidence type="ECO:0000256" key="5">
    <source>
        <dbReference type="ARBA" id="ARBA00023136"/>
    </source>
</evidence>
<keyword evidence="2 8" id="KW-0812">Transmembrane</keyword>
<evidence type="ECO:0000259" key="9">
    <source>
        <dbReference type="PROSITE" id="PS50262"/>
    </source>
</evidence>
<dbReference type="GO" id="GO:0016020">
    <property type="term" value="C:membrane"/>
    <property type="evidence" value="ECO:0007669"/>
    <property type="project" value="UniProtKB-SubCell"/>
</dbReference>
<protein>
    <recommendedName>
        <fullName evidence="9">G-protein coupled receptors family 1 profile domain-containing protein</fullName>
    </recommendedName>
</protein>
<dbReference type="InterPro" id="IPR050125">
    <property type="entry name" value="GPCR_opsins"/>
</dbReference>
<dbReference type="EMBL" id="UYRU01055819">
    <property type="protein sequence ID" value="VDN13197.1"/>
    <property type="molecule type" value="Genomic_DNA"/>
</dbReference>
<dbReference type="PROSITE" id="PS50262">
    <property type="entry name" value="G_PROTEIN_RECEP_F1_2"/>
    <property type="match status" value="1"/>
</dbReference>
<feature type="transmembrane region" description="Helical" evidence="8">
    <location>
        <begin position="94"/>
        <end position="119"/>
    </location>
</feature>
<dbReference type="InterPro" id="IPR017452">
    <property type="entry name" value="GPCR_Rhodpsn_7TM"/>
</dbReference>
<evidence type="ECO:0000313" key="11">
    <source>
        <dbReference type="Proteomes" id="UP000281553"/>
    </source>
</evidence>
<dbReference type="Pfam" id="PF00001">
    <property type="entry name" value="7tm_1"/>
    <property type="match status" value="1"/>
</dbReference>
<name>A0A3P7LNH7_DIBLA</name>
<dbReference type="SUPFAM" id="SSF81321">
    <property type="entry name" value="Family A G protein-coupled receptor-like"/>
    <property type="match status" value="1"/>
</dbReference>
<sequence length="184" mass="21026">MQCVFGFASLNTAVRLSVDRYLIIVLPFKSRMSHRRALLMIAVAWCWSLIWSSPPFYDFGRYIPDGLQTSCSFYYLTRNVNNCIHIAGMLIFELLIPVGTIFILFIVWGPYSVLAFLSLNGYRSSLTSLSVEVAMLFSKFHSVCNPAVYAFMNARFRIRLVKIMSCQIQLWRAGCSCLIPPSYT</sequence>
<keyword evidence="6" id="KW-0675">Receptor</keyword>
<dbReference type="AlphaFoldDB" id="A0A3P7LNH7"/>
<evidence type="ECO:0000256" key="1">
    <source>
        <dbReference type="ARBA" id="ARBA00004141"/>
    </source>
</evidence>
<organism evidence="10 11">
    <name type="scientific">Dibothriocephalus latus</name>
    <name type="common">Fish tapeworm</name>
    <name type="synonym">Diphyllobothrium latum</name>
    <dbReference type="NCBI Taxonomy" id="60516"/>
    <lineage>
        <taxon>Eukaryota</taxon>
        <taxon>Metazoa</taxon>
        <taxon>Spiralia</taxon>
        <taxon>Lophotrochozoa</taxon>
        <taxon>Platyhelminthes</taxon>
        <taxon>Cestoda</taxon>
        <taxon>Eucestoda</taxon>
        <taxon>Diphyllobothriidea</taxon>
        <taxon>Diphyllobothriidae</taxon>
        <taxon>Dibothriocephalus</taxon>
    </lineage>
</organism>
<evidence type="ECO:0000256" key="8">
    <source>
        <dbReference type="SAM" id="Phobius"/>
    </source>
</evidence>
<dbReference type="GO" id="GO:0004930">
    <property type="term" value="F:G protein-coupled receptor activity"/>
    <property type="evidence" value="ECO:0007669"/>
    <property type="project" value="UniProtKB-KW"/>
</dbReference>
<evidence type="ECO:0000256" key="3">
    <source>
        <dbReference type="ARBA" id="ARBA00022989"/>
    </source>
</evidence>